<accession>A0A2V0PN83</accession>
<feature type="compositionally biased region" description="Pro residues" evidence="1">
    <location>
        <begin position="78"/>
        <end position="90"/>
    </location>
</feature>
<name>A0A2V0PN83_9CHLO</name>
<evidence type="ECO:0000313" key="2">
    <source>
        <dbReference type="EMBL" id="GBG00583.1"/>
    </source>
</evidence>
<evidence type="ECO:0000313" key="3">
    <source>
        <dbReference type="Proteomes" id="UP000247498"/>
    </source>
</evidence>
<dbReference type="EMBL" id="BDRX01000253">
    <property type="protein sequence ID" value="GBG00583.1"/>
    <property type="molecule type" value="Genomic_DNA"/>
</dbReference>
<dbReference type="OrthoDB" id="443549at2759"/>
<dbReference type="STRING" id="307507.A0A2V0PN83"/>
<dbReference type="Proteomes" id="UP000247498">
    <property type="component" value="Unassembled WGS sequence"/>
</dbReference>
<reference evidence="2 3" key="1">
    <citation type="journal article" date="2018" name="Sci. Rep.">
        <title>Raphidocelis subcapitata (=Pseudokirchneriella subcapitata) provides an insight into genome evolution and environmental adaptations in the Sphaeropleales.</title>
        <authorList>
            <person name="Suzuki S."/>
            <person name="Yamaguchi H."/>
            <person name="Nakajima N."/>
            <person name="Kawachi M."/>
        </authorList>
    </citation>
    <scope>NUCLEOTIDE SEQUENCE [LARGE SCALE GENOMIC DNA]</scope>
    <source>
        <strain evidence="2 3">NIES-35</strain>
    </source>
</reference>
<gene>
    <name evidence="2" type="ORF">Rsub_13328</name>
</gene>
<proteinExistence type="predicted"/>
<evidence type="ECO:0000256" key="1">
    <source>
        <dbReference type="SAM" id="MobiDB-lite"/>
    </source>
</evidence>
<keyword evidence="3" id="KW-1185">Reference proteome</keyword>
<feature type="compositionally biased region" description="Low complexity" evidence="1">
    <location>
        <begin position="91"/>
        <end position="101"/>
    </location>
</feature>
<feature type="compositionally biased region" description="Low complexity" evidence="1">
    <location>
        <begin position="15"/>
        <end position="47"/>
    </location>
</feature>
<comment type="caution">
    <text evidence="2">The sequence shown here is derived from an EMBL/GenBank/DDBJ whole genome shotgun (WGS) entry which is preliminary data.</text>
</comment>
<feature type="compositionally biased region" description="Low complexity" evidence="1">
    <location>
        <begin position="56"/>
        <end position="77"/>
    </location>
</feature>
<sequence>MLMLAAAATAAAAQQLDAAAAAAAGGTAAAQPRDTAAAAAVMPETAAPDLQQPRSAPQEPKATAAAPAPATAHAAPQQPEPQQPQPPAAPPAAAAAAAAPAGPAPGTVAQLWSWWPASGRAAPPGATPAYSCLANAFSGGPRDASVFSQVGEDGILSAIFSCIGEGGKYYVELGTENATVCSTRYLREHKGWSGLLLDGGHSNPDINLHAEYLRSKNVVRKFKKHGVPYPGFDHMTVDIDLNTFWAVRRLLGFGYRPRSLAVEYNRNFRPTQAYATPDLPSESWGGSCYFGASGLAMERLMRAFGYSLVAFDSSGVNLFFVDDAQLGVPLPLRHTFASLSQDPAAPAWAPIHAPCAQSLWLRVGGGAGLAEKEYMRHLLPVVLGHRDGAGSREFYEAESTGALLMHRRVQRARLAGGGGGGGEGLALPAEDGGGGGGGGGVEGLAAAAHRAA</sequence>
<organism evidence="2 3">
    <name type="scientific">Raphidocelis subcapitata</name>
    <dbReference type="NCBI Taxonomy" id="307507"/>
    <lineage>
        <taxon>Eukaryota</taxon>
        <taxon>Viridiplantae</taxon>
        <taxon>Chlorophyta</taxon>
        <taxon>core chlorophytes</taxon>
        <taxon>Chlorophyceae</taxon>
        <taxon>CS clade</taxon>
        <taxon>Sphaeropleales</taxon>
        <taxon>Selenastraceae</taxon>
        <taxon>Raphidocelis</taxon>
    </lineage>
</organism>
<feature type="region of interest" description="Disordered" evidence="1">
    <location>
        <begin position="15"/>
        <end position="101"/>
    </location>
</feature>
<dbReference type="AlphaFoldDB" id="A0A2V0PN83"/>
<protein>
    <submittedName>
        <fullName evidence="2">Uncharacterized protein</fullName>
    </submittedName>
</protein>
<dbReference type="InParanoid" id="A0A2V0PN83"/>